<dbReference type="InterPro" id="IPR023393">
    <property type="entry name" value="START-like_dom_sf"/>
</dbReference>
<evidence type="ECO:0000313" key="1">
    <source>
        <dbReference type="EMBL" id="MDQ0254680.1"/>
    </source>
</evidence>
<keyword evidence="2" id="KW-1185">Reference proteome</keyword>
<dbReference type="InterPro" id="IPR019587">
    <property type="entry name" value="Polyketide_cyclase/dehydratase"/>
</dbReference>
<protein>
    <submittedName>
        <fullName evidence="1">Uncharacterized protein YndB with AHSA1/START domain</fullName>
    </submittedName>
</protein>
<dbReference type="RefSeq" id="WP_307324984.1">
    <property type="nucleotide sequence ID" value="NZ_JAUSUG010000007.1"/>
</dbReference>
<organism evidence="1 2">
    <name type="scientific">Evansella vedderi</name>
    <dbReference type="NCBI Taxonomy" id="38282"/>
    <lineage>
        <taxon>Bacteria</taxon>
        <taxon>Bacillati</taxon>
        <taxon>Bacillota</taxon>
        <taxon>Bacilli</taxon>
        <taxon>Bacillales</taxon>
        <taxon>Bacillaceae</taxon>
        <taxon>Evansella</taxon>
    </lineage>
</organism>
<gene>
    <name evidence="1" type="ORF">J2S74_002059</name>
</gene>
<name>A0ABT9ZX18_9BACI</name>
<dbReference type="Gene3D" id="3.30.530.20">
    <property type="match status" value="1"/>
</dbReference>
<dbReference type="SUPFAM" id="SSF55961">
    <property type="entry name" value="Bet v1-like"/>
    <property type="match status" value="1"/>
</dbReference>
<accession>A0ABT9ZX18</accession>
<reference evidence="1 2" key="1">
    <citation type="submission" date="2023-07" db="EMBL/GenBank/DDBJ databases">
        <title>Genomic Encyclopedia of Type Strains, Phase IV (KMG-IV): sequencing the most valuable type-strain genomes for metagenomic binning, comparative biology and taxonomic classification.</title>
        <authorList>
            <person name="Goeker M."/>
        </authorList>
    </citation>
    <scope>NUCLEOTIDE SEQUENCE [LARGE SCALE GENOMIC DNA]</scope>
    <source>
        <strain evidence="1 2">DSM 9768</strain>
    </source>
</reference>
<dbReference type="EMBL" id="JAUSUG010000007">
    <property type="protein sequence ID" value="MDQ0254680.1"/>
    <property type="molecule type" value="Genomic_DNA"/>
</dbReference>
<dbReference type="Proteomes" id="UP001230005">
    <property type="component" value="Unassembled WGS sequence"/>
</dbReference>
<sequence>MKTIEYSVVIQKPISDVFAFIEDLEKRPTWETGVVEAKVISGEYEKPGSVIQITSKVLGKKIKTVAEVLEYKKNEAVVCRADKPFPHEVANLYEEVEGGTKFTRRAKADPSNLNNFVKVGSSLILKKIEKSFTETADNAKTVLEK</sequence>
<comment type="caution">
    <text evidence="1">The sequence shown here is derived from an EMBL/GenBank/DDBJ whole genome shotgun (WGS) entry which is preliminary data.</text>
</comment>
<proteinExistence type="predicted"/>
<evidence type="ECO:0000313" key="2">
    <source>
        <dbReference type="Proteomes" id="UP001230005"/>
    </source>
</evidence>
<dbReference type="Pfam" id="PF10604">
    <property type="entry name" value="Polyketide_cyc2"/>
    <property type="match status" value="1"/>
</dbReference>